<evidence type="ECO:0000313" key="2">
    <source>
        <dbReference type="Proteomes" id="UP000524246"/>
    </source>
</evidence>
<dbReference type="AlphaFoldDB" id="A0A7X9FPM0"/>
<evidence type="ECO:0000313" key="1">
    <source>
        <dbReference type="EMBL" id="NMC61921.1"/>
    </source>
</evidence>
<proteinExistence type="predicted"/>
<name>A0A7X9FPM0_9DELT</name>
<reference evidence="1 2" key="1">
    <citation type="journal article" date="2020" name="Biotechnol. Biofuels">
        <title>New insights from the biogas microbiome by comprehensive genome-resolved metagenomics of nearly 1600 species originating from multiple anaerobic digesters.</title>
        <authorList>
            <person name="Campanaro S."/>
            <person name="Treu L."/>
            <person name="Rodriguez-R L.M."/>
            <person name="Kovalovszki A."/>
            <person name="Ziels R.M."/>
            <person name="Maus I."/>
            <person name="Zhu X."/>
            <person name="Kougias P.G."/>
            <person name="Basile A."/>
            <person name="Luo G."/>
            <person name="Schluter A."/>
            <person name="Konstantinidis K.T."/>
            <person name="Angelidaki I."/>
        </authorList>
    </citation>
    <scope>NUCLEOTIDE SEQUENCE [LARGE SCALE GENOMIC DNA]</scope>
    <source>
        <strain evidence="1">AS27yjCOA_65</strain>
    </source>
</reference>
<organism evidence="1 2">
    <name type="scientific">SAR324 cluster bacterium</name>
    <dbReference type="NCBI Taxonomy" id="2024889"/>
    <lineage>
        <taxon>Bacteria</taxon>
        <taxon>Deltaproteobacteria</taxon>
        <taxon>SAR324 cluster</taxon>
    </lineage>
</organism>
<sequence>MFSSKKEEVVELFNQAKNLNAVIKKILKQEVKRGSPEERFFKDFRNVVISNRATQLIEAFVEKHHPAAERYFMVIAGYIHDEAMVDISSKIIDEYADAFNATYSQNGSDIEITDQKNFEKIAKEALKKIENGLKEHDLPTSSFLKGVLVNRLFTPEVVGKLESVYGS</sequence>
<dbReference type="Proteomes" id="UP000524246">
    <property type="component" value="Unassembled WGS sequence"/>
</dbReference>
<dbReference type="EMBL" id="JAAZON010000080">
    <property type="protein sequence ID" value="NMC61921.1"/>
    <property type="molecule type" value="Genomic_DNA"/>
</dbReference>
<comment type="caution">
    <text evidence="1">The sequence shown here is derived from an EMBL/GenBank/DDBJ whole genome shotgun (WGS) entry which is preliminary data.</text>
</comment>
<accession>A0A7X9FPM0</accession>
<gene>
    <name evidence="1" type="ORF">GYA55_02000</name>
</gene>
<protein>
    <submittedName>
        <fullName evidence="1">Uncharacterized protein</fullName>
    </submittedName>
</protein>